<evidence type="ECO:0000313" key="1">
    <source>
        <dbReference type="EMBL" id="MBX7501557.1"/>
    </source>
</evidence>
<reference evidence="1 2" key="1">
    <citation type="submission" date="2021-08" db="EMBL/GenBank/DDBJ databases">
        <title>Comparative Genomics Analysis of the Genus Qipengyuania Reveals Extensive Genetic Diversity and Metabolic Versatility, Including the Description of Fifteen Novel Species.</title>
        <authorList>
            <person name="Liu Y."/>
        </authorList>
    </citation>
    <scope>NUCLEOTIDE SEQUENCE [LARGE SCALE GENOMIC DNA]</scope>
    <source>
        <strain evidence="1 2">YG27</strain>
    </source>
</reference>
<protein>
    <recommendedName>
        <fullName evidence="3">FHA domain-containing protein</fullName>
    </recommendedName>
</protein>
<sequence length="113" mass="12944">MKLKIFEKDLLIGEATVFGIDPGMCVATANFKPTDHYIADRHANVVNGDYVGDRSDNLRIEMSNGRTLKSEAIAIQDFAEIEEREVNLIGIYEPSFDELFSKHPDFKEYWQSR</sequence>
<gene>
    <name evidence="1" type="ORF">K3181_08895</name>
</gene>
<keyword evidence="2" id="KW-1185">Reference proteome</keyword>
<evidence type="ECO:0000313" key="2">
    <source>
        <dbReference type="Proteomes" id="UP000782554"/>
    </source>
</evidence>
<organism evidence="1 2">
    <name type="scientific">Qipengyuania mesophila</name>
    <dbReference type="NCBI Taxonomy" id="2867246"/>
    <lineage>
        <taxon>Bacteria</taxon>
        <taxon>Pseudomonadati</taxon>
        <taxon>Pseudomonadota</taxon>
        <taxon>Alphaproteobacteria</taxon>
        <taxon>Sphingomonadales</taxon>
        <taxon>Erythrobacteraceae</taxon>
        <taxon>Qipengyuania</taxon>
    </lineage>
</organism>
<dbReference type="EMBL" id="JAIGNU010000001">
    <property type="protein sequence ID" value="MBX7501557.1"/>
    <property type="molecule type" value="Genomic_DNA"/>
</dbReference>
<dbReference type="Proteomes" id="UP000782554">
    <property type="component" value="Unassembled WGS sequence"/>
</dbReference>
<dbReference type="RefSeq" id="WP_221602632.1">
    <property type="nucleotide sequence ID" value="NZ_JAIGNU010000001.1"/>
</dbReference>
<proteinExistence type="predicted"/>
<comment type="caution">
    <text evidence="1">The sequence shown here is derived from an EMBL/GenBank/DDBJ whole genome shotgun (WGS) entry which is preliminary data.</text>
</comment>
<name>A0ABS7JV73_9SPHN</name>
<evidence type="ECO:0008006" key="3">
    <source>
        <dbReference type="Google" id="ProtNLM"/>
    </source>
</evidence>
<accession>A0ABS7JV73</accession>